<proteinExistence type="predicted"/>
<comment type="caution">
    <text evidence="1">The sequence shown here is derived from an EMBL/GenBank/DDBJ whole genome shotgun (WGS) entry which is preliminary data.</text>
</comment>
<evidence type="ECO:0000313" key="1">
    <source>
        <dbReference type="EMBL" id="KAK3757282.1"/>
    </source>
</evidence>
<sequence>MSPGAGRAFARPARSTNNFNLSGAERRVDHIGLRCHKTACSSAHLLKNLLMFEVRQPTHAVCRCDLKLSNAPGMFLKFTHFGSEQVHSAAGSHICFKWDEIRPSLS</sequence>
<gene>
    <name evidence="1" type="ORF">RRG08_054499</name>
</gene>
<protein>
    <submittedName>
        <fullName evidence="1">Uncharacterized protein</fullName>
    </submittedName>
</protein>
<dbReference type="AlphaFoldDB" id="A0AAE0YUI8"/>
<dbReference type="EMBL" id="JAWDGP010005397">
    <property type="protein sequence ID" value="KAK3757282.1"/>
    <property type="molecule type" value="Genomic_DNA"/>
</dbReference>
<name>A0AAE0YUI8_9GAST</name>
<dbReference type="Proteomes" id="UP001283361">
    <property type="component" value="Unassembled WGS sequence"/>
</dbReference>
<organism evidence="1 2">
    <name type="scientific">Elysia crispata</name>
    <name type="common">lettuce slug</name>
    <dbReference type="NCBI Taxonomy" id="231223"/>
    <lineage>
        <taxon>Eukaryota</taxon>
        <taxon>Metazoa</taxon>
        <taxon>Spiralia</taxon>
        <taxon>Lophotrochozoa</taxon>
        <taxon>Mollusca</taxon>
        <taxon>Gastropoda</taxon>
        <taxon>Heterobranchia</taxon>
        <taxon>Euthyneura</taxon>
        <taxon>Panpulmonata</taxon>
        <taxon>Sacoglossa</taxon>
        <taxon>Placobranchoidea</taxon>
        <taxon>Plakobranchidae</taxon>
        <taxon>Elysia</taxon>
    </lineage>
</organism>
<accession>A0AAE0YUI8</accession>
<evidence type="ECO:0000313" key="2">
    <source>
        <dbReference type="Proteomes" id="UP001283361"/>
    </source>
</evidence>
<reference evidence="1" key="1">
    <citation type="journal article" date="2023" name="G3 (Bethesda)">
        <title>A reference genome for the long-term kleptoplast-retaining sea slug Elysia crispata morphotype clarki.</title>
        <authorList>
            <person name="Eastman K.E."/>
            <person name="Pendleton A.L."/>
            <person name="Shaikh M.A."/>
            <person name="Suttiyut T."/>
            <person name="Ogas R."/>
            <person name="Tomko P."/>
            <person name="Gavelis G."/>
            <person name="Widhalm J.R."/>
            <person name="Wisecaver J.H."/>
        </authorList>
    </citation>
    <scope>NUCLEOTIDE SEQUENCE</scope>
    <source>
        <strain evidence="1">ECLA1</strain>
    </source>
</reference>
<keyword evidence="2" id="KW-1185">Reference proteome</keyword>